<feature type="domain" description="HTH cro/C1-type" evidence="4">
    <location>
        <begin position="9"/>
        <end position="51"/>
    </location>
</feature>
<dbReference type="InterPro" id="IPR001387">
    <property type="entry name" value="Cro/C1-type_HTH"/>
</dbReference>
<dbReference type="InterPro" id="IPR015927">
    <property type="entry name" value="Peptidase_S24_S26A/B/C"/>
</dbReference>
<evidence type="ECO:0000256" key="2">
    <source>
        <dbReference type="ARBA" id="ARBA00023125"/>
    </source>
</evidence>
<accession>A0A2U8WM14</accession>
<dbReference type="InterPro" id="IPR036286">
    <property type="entry name" value="LexA/Signal_pep-like_sf"/>
</dbReference>
<dbReference type="KEGG" id="mtea:DK419_13365"/>
<dbReference type="Gene3D" id="1.10.260.40">
    <property type="entry name" value="lambda repressor-like DNA-binding domains"/>
    <property type="match status" value="1"/>
</dbReference>
<dbReference type="CDD" id="cd06529">
    <property type="entry name" value="S24_LexA-like"/>
    <property type="match status" value="1"/>
</dbReference>
<keyword evidence="3" id="KW-0804">Transcription</keyword>
<dbReference type="InterPro" id="IPR010982">
    <property type="entry name" value="Lambda_DNA-bd_dom_sf"/>
</dbReference>
<dbReference type="OrthoDB" id="7363968at2"/>
<dbReference type="Gene3D" id="2.10.109.10">
    <property type="entry name" value="Umud Fragment, subunit A"/>
    <property type="match status" value="1"/>
</dbReference>
<keyword evidence="2" id="KW-0238">DNA-binding</keyword>
<organism evidence="5 6">
    <name type="scientific">Methylobacterium terrae</name>
    <dbReference type="NCBI Taxonomy" id="2202827"/>
    <lineage>
        <taxon>Bacteria</taxon>
        <taxon>Pseudomonadati</taxon>
        <taxon>Pseudomonadota</taxon>
        <taxon>Alphaproteobacteria</taxon>
        <taxon>Hyphomicrobiales</taxon>
        <taxon>Methylobacteriaceae</taxon>
        <taxon>Methylobacterium</taxon>
    </lineage>
</organism>
<evidence type="ECO:0000313" key="5">
    <source>
        <dbReference type="EMBL" id="AWN47183.1"/>
    </source>
</evidence>
<evidence type="ECO:0000313" key="6">
    <source>
        <dbReference type="Proteomes" id="UP000245444"/>
    </source>
</evidence>
<name>A0A2U8WM14_9HYPH</name>
<sequence length="187" mass="20715">MAQSNLGPTELGRRIGVTKQDISRWAKGERKLPPAAAADLAPHLNTTAAALLLLPEEPAVARTVPVVSWVSAGRLRASHPVFESDILRYIDVTDLPAGDWLALEVDGDSMDRIAPPGSTIVLNRRESDLVDGRYYVFGNEQGEATFKRYRSNPDRLQPFSTNPDHETHYLQGEMMTVGRVRRVITNI</sequence>
<dbReference type="Pfam" id="PF00717">
    <property type="entry name" value="Peptidase_S24"/>
    <property type="match status" value="1"/>
</dbReference>
<evidence type="ECO:0000259" key="4">
    <source>
        <dbReference type="PROSITE" id="PS50943"/>
    </source>
</evidence>
<protein>
    <submittedName>
        <fullName evidence="5">Phage repressor protein</fullName>
    </submittedName>
</protein>
<keyword evidence="1" id="KW-0805">Transcription regulation</keyword>
<evidence type="ECO:0000256" key="3">
    <source>
        <dbReference type="ARBA" id="ARBA00023163"/>
    </source>
</evidence>
<gene>
    <name evidence="5" type="ORF">DK419_13365</name>
</gene>
<evidence type="ECO:0000256" key="1">
    <source>
        <dbReference type="ARBA" id="ARBA00023015"/>
    </source>
</evidence>
<dbReference type="PANTHER" id="PTHR40661">
    <property type="match status" value="1"/>
</dbReference>
<keyword evidence="6" id="KW-1185">Reference proteome</keyword>
<dbReference type="PANTHER" id="PTHR40661:SF1">
    <property type="entry name" value="HTH CRO_C1-TYPE DOMAIN-CONTAINING PROTEIN"/>
    <property type="match status" value="1"/>
</dbReference>
<dbReference type="SUPFAM" id="SSF51306">
    <property type="entry name" value="LexA/Signal peptidase"/>
    <property type="match status" value="1"/>
</dbReference>
<proteinExistence type="predicted"/>
<dbReference type="PROSITE" id="PS50943">
    <property type="entry name" value="HTH_CROC1"/>
    <property type="match status" value="1"/>
</dbReference>
<dbReference type="SUPFAM" id="SSF47413">
    <property type="entry name" value="lambda repressor-like DNA-binding domains"/>
    <property type="match status" value="1"/>
</dbReference>
<dbReference type="GO" id="GO:0003677">
    <property type="term" value="F:DNA binding"/>
    <property type="evidence" value="ECO:0007669"/>
    <property type="project" value="UniProtKB-KW"/>
</dbReference>
<dbReference type="InterPro" id="IPR039418">
    <property type="entry name" value="LexA-like"/>
</dbReference>
<reference evidence="5 6" key="1">
    <citation type="submission" date="2018-05" db="EMBL/GenBank/DDBJ databases">
        <title>Complete Genome Sequence of Methylobacterium sp. 17Sr1-28.</title>
        <authorList>
            <person name="Srinivasan S."/>
        </authorList>
    </citation>
    <scope>NUCLEOTIDE SEQUENCE [LARGE SCALE GENOMIC DNA]</scope>
    <source>
        <strain evidence="5 6">17Sr1-28</strain>
    </source>
</reference>
<dbReference type="EMBL" id="CP029553">
    <property type="protein sequence ID" value="AWN47183.1"/>
    <property type="molecule type" value="Genomic_DNA"/>
</dbReference>
<dbReference type="Proteomes" id="UP000245444">
    <property type="component" value="Chromosome"/>
</dbReference>
<dbReference type="AlphaFoldDB" id="A0A2U8WM14"/>